<feature type="region of interest" description="Disordered" evidence="1">
    <location>
        <begin position="1"/>
        <end position="121"/>
    </location>
</feature>
<dbReference type="Proteomes" id="UP001266305">
    <property type="component" value="Unassembled WGS sequence"/>
</dbReference>
<feature type="compositionally biased region" description="Pro residues" evidence="1">
    <location>
        <begin position="112"/>
        <end position="121"/>
    </location>
</feature>
<evidence type="ECO:0000256" key="1">
    <source>
        <dbReference type="SAM" id="MobiDB-lite"/>
    </source>
</evidence>
<gene>
    <name evidence="2" type="ORF">P7K49_003297</name>
</gene>
<proteinExistence type="predicted"/>
<evidence type="ECO:0000313" key="3">
    <source>
        <dbReference type="Proteomes" id="UP001266305"/>
    </source>
</evidence>
<organism evidence="2 3">
    <name type="scientific">Saguinus oedipus</name>
    <name type="common">Cotton-top tamarin</name>
    <name type="synonym">Oedipomidas oedipus</name>
    <dbReference type="NCBI Taxonomy" id="9490"/>
    <lineage>
        <taxon>Eukaryota</taxon>
        <taxon>Metazoa</taxon>
        <taxon>Chordata</taxon>
        <taxon>Craniata</taxon>
        <taxon>Vertebrata</taxon>
        <taxon>Euteleostomi</taxon>
        <taxon>Mammalia</taxon>
        <taxon>Eutheria</taxon>
        <taxon>Euarchontoglires</taxon>
        <taxon>Primates</taxon>
        <taxon>Haplorrhini</taxon>
        <taxon>Platyrrhini</taxon>
        <taxon>Cebidae</taxon>
        <taxon>Callitrichinae</taxon>
        <taxon>Saguinus</taxon>
    </lineage>
</organism>
<comment type="caution">
    <text evidence="2">The sequence shown here is derived from an EMBL/GenBank/DDBJ whole genome shotgun (WGS) entry which is preliminary data.</text>
</comment>
<evidence type="ECO:0000313" key="2">
    <source>
        <dbReference type="EMBL" id="KAK2121911.1"/>
    </source>
</evidence>
<keyword evidence="3" id="KW-1185">Reference proteome</keyword>
<accession>A0ABQ9WKP7</accession>
<name>A0ABQ9WKP7_SAGOE</name>
<dbReference type="EMBL" id="JASSZA010000001">
    <property type="protein sequence ID" value="KAK2121911.1"/>
    <property type="molecule type" value="Genomic_DNA"/>
</dbReference>
<sequence>MARPVPRTGPRSRACSNSCLGPGLGPQPGPGPNAADCCPSGPEVPARRRPPRLPPSVQPHAPRRGAQCEGPPQHVALGNRRTLGGANVDGGAMGATDPVPGEHDTPHLGAADPPPTRELQA</sequence>
<protein>
    <submittedName>
        <fullName evidence="2">Uncharacterized protein</fullName>
    </submittedName>
</protein>
<reference evidence="2 3" key="1">
    <citation type="submission" date="2023-05" db="EMBL/GenBank/DDBJ databases">
        <title>B98-5 Cell Line De Novo Hybrid Assembly: An Optical Mapping Approach.</title>
        <authorList>
            <person name="Kananen K."/>
            <person name="Auerbach J.A."/>
            <person name="Kautto E."/>
            <person name="Blachly J.S."/>
        </authorList>
    </citation>
    <scope>NUCLEOTIDE SEQUENCE [LARGE SCALE GENOMIC DNA]</scope>
    <source>
        <strain evidence="2">B95-8</strain>
        <tissue evidence="2">Cell line</tissue>
    </source>
</reference>